<dbReference type="PANTHER" id="PTHR43143:SF1">
    <property type="entry name" value="SERINE_THREONINE-PROTEIN PHOSPHATASE CPPED1"/>
    <property type="match status" value="1"/>
</dbReference>
<organism evidence="2 3">
    <name type="scientific">Pedobacter flavus</name>
    <dbReference type="NCBI Taxonomy" id="3113906"/>
    <lineage>
        <taxon>Bacteria</taxon>
        <taxon>Pseudomonadati</taxon>
        <taxon>Bacteroidota</taxon>
        <taxon>Sphingobacteriia</taxon>
        <taxon>Sphingobacteriales</taxon>
        <taxon>Sphingobacteriaceae</taxon>
        <taxon>Pedobacter</taxon>
    </lineage>
</organism>
<evidence type="ECO:0000313" key="2">
    <source>
        <dbReference type="EMBL" id="MEE1885454.1"/>
    </source>
</evidence>
<name>A0ABU7H2A7_9SPHI</name>
<gene>
    <name evidence="2" type="ORF">VRU49_08510</name>
</gene>
<dbReference type="SUPFAM" id="SSF56300">
    <property type="entry name" value="Metallo-dependent phosphatases"/>
    <property type="match status" value="1"/>
</dbReference>
<evidence type="ECO:0000313" key="3">
    <source>
        <dbReference type="Proteomes" id="UP001337681"/>
    </source>
</evidence>
<reference evidence="2 3" key="1">
    <citation type="submission" date="2024-01" db="EMBL/GenBank/DDBJ databases">
        <title>Pedobacter sp. nov., isolated from oil-contaminated soil.</title>
        <authorList>
            <person name="Le N.T.T."/>
        </authorList>
    </citation>
    <scope>NUCLEOTIDE SEQUENCE [LARGE SCALE GENOMIC DNA]</scope>
    <source>
        <strain evidence="2 3">VNH31</strain>
    </source>
</reference>
<feature type="domain" description="Calcineurin-like phosphoesterase" evidence="1">
    <location>
        <begin position="8"/>
        <end position="220"/>
    </location>
</feature>
<dbReference type="Pfam" id="PF00149">
    <property type="entry name" value="Metallophos"/>
    <property type="match status" value="1"/>
</dbReference>
<sequence length="304" mass="34172">MEEKPKDLKVLVISDLNASYGSTHYSEEVLKVVRKIDSIKPDLILCGGDMVAGQKSSITKEQTIEMWDAFNQHVLLPINQLKIPFGFTIGNHDGSPNFLQDREVASAFWSKNKEATHLNFIDDTHFPYYYSYEQNGVFIMSWDASGSIIKDEVYKWMKEQLVLKVAKKARMRILLGHLPLYAIVDAKNKKGEVNADPSKAMSFFKENNINLYISGHQHAYFPAEKEGVFLLNAGAIGDGPRKLMGNDKLPVKAYSVLNIPQKLDEFISIKTINPTTDEAVLLKTLPQSIIGFNGISTLGSNWKD</sequence>
<dbReference type="EMBL" id="JAZDQU010000002">
    <property type="protein sequence ID" value="MEE1885454.1"/>
    <property type="molecule type" value="Genomic_DNA"/>
</dbReference>
<dbReference type="Proteomes" id="UP001337681">
    <property type="component" value="Unassembled WGS sequence"/>
</dbReference>
<dbReference type="InterPro" id="IPR029052">
    <property type="entry name" value="Metallo-depent_PP-like"/>
</dbReference>
<keyword evidence="3" id="KW-1185">Reference proteome</keyword>
<accession>A0ABU7H2A7</accession>
<comment type="caution">
    <text evidence="2">The sequence shown here is derived from an EMBL/GenBank/DDBJ whole genome shotgun (WGS) entry which is preliminary data.</text>
</comment>
<protein>
    <submittedName>
        <fullName evidence="2">Metallophosphoesterase</fullName>
    </submittedName>
</protein>
<dbReference type="InterPro" id="IPR004843">
    <property type="entry name" value="Calcineurin-like_PHP"/>
</dbReference>
<dbReference type="RefSeq" id="WP_330146352.1">
    <property type="nucleotide sequence ID" value="NZ_JAZDQU010000002.1"/>
</dbReference>
<dbReference type="InterPro" id="IPR051918">
    <property type="entry name" value="STPP_CPPED1"/>
</dbReference>
<dbReference type="Gene3D" id="3.60.21.10">
    <property type="match status" value="1"/>
</dbReference>
<evidence type="ECO:0000259" key="1">
    <source>
        <dbReference type="Pfam" id="PF00149"/>
    </source>
</evidence>
<proteinExistence type="predicted"/>
<dbReference type="PANTHER" id="PTHR43143">
    <property type="entry name" value="METALLOPHOSPHOESTERASE, CALCINEURIN SUPERFAMILY"/>
    <property type="match status" value="1"/>
</dbReference>